<dbReference type="Proteomes" id="UP000824120">
    <property type="component" value="Chromosome 11"/>
</dbReference>
<evidence type="ECO:0000313" key="4">
    <source>
        <dbReference type="Proteomes" id="UP000824120"/>
    </source>
</evidence>
<dbReference type="PANTHER" id="PTHR31672">
    <property type="entry name" value="BNACNNG10540D PROTEIN"/>
    <property type="match status" value="1"/>
</dbReference>
<dbReference type="InterPro" id="IPR017451">
    <property type="entry name" value="F-box-assoc_interact_dom"/>
</dbReference>
<keyword evidence="1" id="KW-0812">Transmembrane</keyword>
<dbReference type="Pfam" id="PF08268">
    <property type="entry name" value="FBA_3"/>
    <property type="match status" value="1"/>
</dbReference>
<evidence type="ECO:0000256" key="1">
    <source>
        <dbReference type="SAM" id="Phobius"/>
    </source>
</evidence>
<reference evidence="3 4" key="1">
    <citation type="submission" date="2020-09" db="EMBL/GenBank/DDBJ databases">
        <title>De no assembly of potato wild relative species, Solanum commersonii.</title>
        <authorList>
            <person name="Cho K."/>
        </authorList>
    </citation>
    <scope>NUCLEOTIDE SEQUENCE [LARGE SCALE GENOMIC DNA]</scope>
    <source>
        <strain evidence="3">LZ3.2</strain>
        <tissue evidence="3">Leaf</tissue>
    </source>
</reference>
<dbReference type="PANTHER" id="PTHR31672:SF13">
    <property type="entry name" value="F-BOX PROTEIN CPR30-LIKE"/>
    <property type="match status" value="1"/>
</dbReference>
<evidence type="ECO:0000259" key="2">
    <source>
        <dbReference type="Pfam" id="PF08268"/>
    </source>
</evidence>
<sequence>MGKKNQECEISIRQAIINNIDRPNRFDYLFNPFFGCKRRRNKRNIFYFDYSRPLLRPQPLPRPQFDFGLEHYMSIKRSSTVPLKKPEIELSKRIKKLRLIMNWIFNQTAAAAAVVFVLSLAIETQHTKMTQKRMKSVRGTLANREAPRMTPMAWMTKKKIVKVNISDIKKFNLSRCQQKKKKKSIHTCQEKSIVEMDNSAHSQGSIISQQDLLRQILSCLPVQSLLRFKYVAKSWDITSDPYFRLKHNGNSLRFLLAHTNFRRPQNVHNLYSTSSLSSPDDLQNIDYLNSDDKRFHILCGSCDGLVLIRLPNRHNHELLLLWNPSTRESVHIPLPIFGLKNSTFGFGYDPTTHDYKILAIHKIKSQIQCGILALKSGSWRNVYIESPILFTTRKDVFGFENPLSFVHGAFHWVTWGLCVGSFNISNEVYTILPFSEQMSSYLSHAVSGDFHVSILDGMVYFSSACKVDGDYAFTLWGMKDYGVKESWIQLFKIKIAPVSIVNPVYRFADGDVLFQCRDMIRDSFRTFKGRFRLWCDSLVKRGDMINIVTFNESLINPKTLI</sequence>
<feature type="domain" description="F-box associated beta-propeller type 3" evidence="2">
    <location>
        <begin position="273"/>
        <end position="440"/>
    </location>
</feature>
<dbReference type="OrthoDB" id="1282028at2759"/>
<keyword evidence="4" id="KW-1185">Reference proteome</keyword>
<dbReference type="InterPro" id="IPR013187">
    <property type="entry name" value="F-box-assoc_dom_typ3"/>
</dbReference>
<name>A0A9J5WQB9_SOLCO</name>
<evidence type="ECO:0000313" key="3">
    <source>
        <dbReference type="EMBL" id="KAG5577399.1"/>
    </source>
</evidence>
<dbReference type="NCBIfam" id="TIGR01640">
    <property type="entry name" value="F_box_assoc_1"/>
    <property type="match status" value="1"/>
</dbReference>
<dbReference type="EMBL" id="JACXVP010000011">
    <property type="protein sequence ID" value="KAG5577399.1"/>
    <property type="molecule type" value="Genomic_DNA"/>
</dbReference>
<organism evidence="3 4">
    <name type="scientific">Solanum commersonii</name>
    <name type="common">Commerson's wild potato</name>
    <name type="synonym">Commerson's nightshade</name>
    <dbReference type="NCBI Taxonomy" id="4109"/>
    <lineage>
        <taxon>Eukaryota</taxon>
        <taxon>Viridiplantae</taxon>
        <taxon>Streptophyta</taxon>
        <taxon>Embryophyta</taxon>
        <taxon>Tracheophyta</taxon>
        <taxon>Spermatophyta</taxon>
        <taxon>Magnoliopsida</taxon>
        <taxon>eudicotyledons</taxon>
        <taxon>Gunneridae</taxon>
        <taxon>Pentapetalae</taxon>
        <taxon>asterids</taxon>
        <taxon>lamiids</taxon>
        <taxon>Solanales</taxon>
        <taxon>Solanaceae</taxon>
        <taxon>Solanoideae</taxon>
        <taxon>Solaneae</taxon>
        <taxon>Solanum</taxon>
    </lineage>
</organism>
<keyword evidence="1" id="KW-0472">Membrane</keyword>
<dbReference type="AlphaFoldDB" id="A0A9J5WQB9"/>
<proteinExistence type="predicted"/>
<gene>
    <name evidence="3" type="ORF">H5410_057533</name>
</gene>
<accession>A0A9J5WQB9</accession>
<dbReference type="InterPro" id="IPR050796">
    <property type="entry name" value="SCF_F-box_component"/>
</dbReference>
<feature type="transmembrane region" description="Helical" evidence="1">
    <location>
        <begin position="100"/>
        <end position="122"/>
    </location>
</feature>
<comment type="caution">
    <text evidence="3">The sequence shown here is derived from an EMBL/GenBank/DDBJ whole genome shotgun (WGS) entry which is preliminary data.</text>
</comment>
<keyword evidence="1" id="KW-1133">Transmembrane helix</keyword>
<protein>
    <recommendedName>
        <fullName evidence="2">F-box associated beta-propeller type 3 domain-containing protein</fullName>
    </recommendedName>
</protein>